<feature type="domain" description="HTH arsR-type" evidence="2">
    <location>
        <begin position="6"/>
        <end position="100"/>
    </location>
</feature>
<dbReference type="InterPro" id="IPR036390">
    <property type="entry name" value="WH_DNA-bd_sf"/>
</dbReference>
<dbReference type="CDD" id="cd00090">
    <property type="entry name" value="HTH_ARSR"/>
    <property type="match status" value="1"/>
</dbReference>
<dbReference type="PRINTS" id="PR00778">
    <property type="entry name" value="HTHARSR"/>
</dbReference>
<dbReference type="AlphaFoldDB" id="A0A1H1Y270"/>
<evidence type="ECO:0000256" key="1">
    <source>
        <dbReference type="SAM" id="MobiDB-lite"/>
    </source>
</evidence>
<dbReference type="EMBL" id="LT629766">
    <property type="protein sequence ID" value="SDT15491.1"/>
    <property type="molecule type" value="Genomic_DNA"/>
</dbReference>
<feature type="region of interest" description="Disordered" evidence="1">
    <location>
        <begin position="107"/>
        <end position="143"/>
    </location>
</feature>
<dbReference type="GO" id="GO:0003700">
    <property type="term" value="F:DNA-binding transcription factor activity"/>
    <property type="evidence" value="ECO:0007669"/>
    <property type="project" value="InterPro"/>
</dbReference>
<name>A0A1H1Y270_9MICO</name>
<dbReference type="STRING" id="1136497.SAMN04489752_3520"/>
<reference evidence="4" key="1">
    <citation type="submission" date="2016-10" db="EMBL/GenBank/DDBJ databases">
        <authorList>
            <person name="Varghese N."/>
            <person name="Submissions S."/>
        </authorList>
    </citation>
    <scope>NUCLEOTIDE SEQUENCE [LARGE SCALE GENOMIC DNA]</scope>
    <source>
        <strain evidence="4">DSM 23676</strain>
    </source>
</reference>
<keyword evidence="3" id="KW-0238">DNA-binding</keyword>
<sequence length="143" mass="15720">MRTLDHPSRDEMRLDTVLAALADPVRRTVACKLNDAFGDHACATFELPVSKSTATYHFRTLREAGVIRQEYEGTKIMNTLRKDDLDARFPGLLDAVFAAQNIERAEATAPNLATDPAASPLRRRDRGSGRNLKLSRGAPTPAS</sequence>
<dbReference type="Gene3D" id="1.10.10.10">
    <property type="entry name" value="Winged helix-like DNA-binding domain superfamily/Winged helix DNA-binding domain"/>
    <property type="match status" value="1"/>
</dbReference>
<dbReference type="SUPFAM" id="SSF46785">
    <property type="entry name" value="Winged helix' DNA-binding domain"/>
    <property type="match status" value="1"/>
</dbReference>
<gene>
    <name evidence="3" type="ORF">SAMN04489752_3520</name>
</gene>
<dbReference type="PROSITE" id="PS50987">
    <property type="entry name" value="HTH_ARSR_2"/>
    <property type="match status" value="1"/>
</dbReference>
<evidence type="ECO:0000259" key="2">
    <source>
        <dbReference type="PROSITE" id="PS50987"/>
    </source>
</evidence>
<proteinExistence type="predicted"/>
<dbReference type="OrthoDB" id="4471357at2"/>
<dbReference type="InterPro" id="IPR036388">
    <property type="entry name" value="WH-like_DNA-bd_sf"/>
</dbReference>
<evidence type="ECO:0000313" key="3">
    <source>
        <dbReference type="EMBL" id="SDT15491.1"/>
    </source>
</evidence>
<dbReference type="Proteomes" id="UP000199597">
    <property type="component" value="Chromosome I"/>
</dbReference>
<accession>A0A1H1Y270</accession>
<dbReference type="RefSeq" id="WP_092016752.1">
    <property type="nucleotide sequence ID" value="NZ_LT629766.1"/>
</dbReference>
<dbReference type="InterPro" id="IPR011991">
    <property type="entry name" value="ArsR-like_HTH"/>
</dbReference>
<protein>
    <submittedName>
        <fullName evidence="3">DNA-binding transcriptional regulator, ArsR family</fullName>
    </submittedName>
</protein>
<dbReference type="GO" id="GO:0003677">
    <property type="term" value="F:DNA binding"/>
    <property type="evidence" value="ECO:0007669"/>
    <property type="project" value="UniProtKB-KW"/>
</dbReference>
<dbReference type="SMART" id="SM00418">
    <property type="entry name" value="HTH_ARSR"/>
    <property type="match status" value="1"/>
</dbReference>
<dbReference type="InterPro" id="IPR001845">
    <property type="entry name" value="HTH_ArsR_DNA-bd_dom"/>
</dbReference>
<organism evidence="3 4">
    <name type="scientific">Brevibacterium siliguriense</name>
    <dbReference type="NCBI Taxonomy" id="1136497"/>
    <lineage>
        <taxon>Bacteria</taxon>
        <taxon>Bacillati</taxon>
        <taxon>Actinomycetota</taxon>
        <taxon>Actinomycetes</taxon>
        <taxon>Micrococcales</taxon>
        <taxon>Brevibacteriaceae</taxon>
        <taxon>Brevibacterium</taxon>
    </lineage>
</organism>
<evidence type="ECO:0000313" key="4">
    <source>
        <dbReference type="Proteomes" id="UP000199597"/>
    </source>
</evidence>
<keyword evidence="4" id="KW-1185">Reference proteome</keyword>